<dbReference type="InterPro" id="IPR039859">
    <property type="entry name" value="PFA4/ZDH16/20/ERF2-like"/>
</dbReference>
<dbReference type="PANTHER" id="PTHR22883:SF23">
    <property type="entry name" value="PALMITOYLTRANSFERASE ZDHHC6"/>
    <property type="match status" value="1"/>
</dbReference>
<keyword evidence="15" id="KW-1185">Reference proteome</keyword>
<dbReference type="Gene3D" id="1.20.1280.50">
    <property type="match status" value="1"/>
</dbReference>
<dbReference type="OrthoDB" id="1436450at2759"/>
<dbReference type="GO" id="GO:0005794">
    <property type="term" value="C:Golgi apparatus"/>
    <property type="evidence" value="ECO:0007669"/>
    <property type="project" value="TreeGrafter"/>
</dbReference>
<keyword evidence="7" id="KW-0449">Lipoprotein</keyword>
<evidence type="ECO:0000256" key="11">
    <source>
        <dbReference type="RuleBase" id="RU079119"/>
    </source>
</evidence>
<keyword evidence="2 11" id="KW-0808">Transferase</keyword>
<evidence type="ECO:0000256" key="9">
    <source>
        <dbReference type="ARBA" id="ARBA00038298"/>
    </source>
</evidence>
<feature type="compositionally biased region" description="Basic and acidic residues" evidence="12">
    <location>
        <begin position="150"/>
        <end position="169"/>
    </location>
</feature>
<evidence type="ECO:0000256" key="2">
    <source>
        <dbReference type="ARBA" id="ARBA00022679"/>
    </source>
</evidence>
<evidence type="ECO:0000256" key="5">
    <source>
        <dbReference type="ARBA" id="ARBA00023136"/>
    </source>
</evidence>
<protein>
    <recommendedName>
        <fullName evidence="11">Palmitoyltransferase</fullName>
        <ecNumber evidence="11">2.3.1.225</ecNumber>
    </recommendedName>
</protein>
<feature type="compositionally biased region" description="Basic and acidic residues" evidence="12">
    <location>
        <begin position="20"/>
        <end position="29"/>
    </location>
</feature>
<dbReference type="PROSITE" id="PS50216">
    <property type="entry name" value="DHHC"/>
    <property type="match status" value="1"/>
</dbReference>
<evidence type="ECO:0000256" key="8">
    <source>
        <dbReference type="ARBA" id="ARBA00023315"/>
    </source>
</evidence>
<feature type="compositionally biased region" description="Pro residues" evidence="12">
    <location>
        <begin position="201"/>
        <end position="214"/>
    </location>
</feature>
<name>A0A0C9UDJ8_SPHS4</name>
<dbReference type="GO" id="GO:0005783">
    <property type="term" value="C:endoplasmic reticulum"/>
    <property type="evidence" value="ECO:0007669"/>
    <property type="project" value="TreeGrafter"/>
</dbReference>
<dbReference type="Pfam" id="PF01529">
    <property type="entry name" value="DHHC"/>
    <property type="match status" value="1"/>
</dbReference>
<dbReference type="PROSITE" id="PS50181">
    <property type="entry name" value="FBOX"/>
    <property type="match status" value="1"/>
</dbReference>
<feature type="transmembrane region" description="Helical" evidence="11">
    <location>
        <begin position="310"/>
        <end position="328"/>
    </location>
</feature>
<evidence type="ECO:0000313" key="14">
    <source>
        <dbReference type="EMBL" id="KIJ41148.1"/>
    </source>
</evidence>
<dbReference type="SUPFAM" id="SSF81383">
    <property type="entry name" value="F-box domain"/>
    <property type="match status" value="1"/>
</dbReference>
<feature type="transmembrane region" description="Helical" evidence="11">
    <location>
        <begin position="278"/>
        <end position="298"/>
    </location>
</feature>
<evidence type="ECO:0000256" key="1">
    <source>
        <dbReference type="ARBA" id="ARBA00004141"/>
    </source>
</evidence>
<proteinExistence type="inferred from homology"/>
<dbReference type="Proteomes" id="UP000054279">
    <property type="component" value="Unassembled WGS sequence"/>
</dbReference>
<evidence type="ECO:0000256" key="10">
    <source>
        <dbReference type="ARBA" id="ARBA00048048"/>
    </source>
</evidence>
<dbReference type="InterPro" id="IPR036047">
    <property type="entry name" value="F-box-like_dom_sf"/>
</dbReference>
<evidence type="ECO:0000259" key="13">
    <source>
        <dbReference type="PROSITE" id="PS50181"/>
    </source>
</evidence>
<feature type="domain" description="F-box" evidence="13">
    <location>
        <begin position="473"/>
        <end position="529"/>
    </location>
</feature>
<dbReference type="EMBL" id="KN837139">
    <property type="protein sequence ID" value="KIJ41148.1"/>
    <property type="molecule type" value="Genomic_DNA"/>
</dbReference>
<keyword evidence="4 11" id="KW-1133">Transmembrane helix</keyword>
<reference evidence="14 15" key="1">
    <citation type="submission" date="2014-06" db="EMBL/GenBank/DDBJ databases">
        <title>Evolutionary Origins and Diversification of the Mycorrhizal Mutualists.</title>
        <authorList>
            <consortium name="DOE Joint Genome Institute"/>
            <consortium name="Mycorrhizal Genomics Consortium"/>
            <person name="Kohler A."/>
            <person name="Kuo A."/>
            <person name="Nagy L.G."/>
            <person name="Floudas D."/>
            <person name="Copeland A."/>
            <person name="Barry K.W."/>
            <person name="Cichocki N."/>
            <person name="Veneault-Fourrey C."/>
            <person name="LaButti K."/>
            <person name="Lindquist E.A."/>
            <person name="Lipzen A."/>
            <person name="Lundell T."/>
            <person name="Morin E."/>
            <person name="Murat C."/>
            <person name="Riley R."/>
            <person name="Ohm R."/>
            <person name="Sun H."/>
            <person name="Tunlid A."/>
            <person name="Henrissat B."/>
            <person name="Grigoriev I.V."/>
            <person name="Hibbett D.S."/>
            <person name="Martin F."/>
        </authorList>
    </citation>
    <scope>NUCLEOTIDE SEQUENCE [LARGE SCALE GENOMIC DNA]</scope>
    <source>
        <strain evidence="14 15">SS14</strain>
    </source>
</reference>
<organism evidence="14 15">
    <name type="scientific">Sphaerobolus stellatus (strain SS14)</name>
    <dbReference type="NCBI Taxonomy" id="990650"/>
    <lineage>
        <taxon>Eukaryota</taxon>
        <taxon>Fungi</taxon>
        <taxon>Dikarya</taxon>
        <taxon>Basidiomycota</taxon>
        <taxon>Agaricomycotina</taxon>
        <taxon>Agaricomycetes</taxon>
        <taxon>Phallomycetidae</taxon>
        <taxon>Geastrales</taxon>
        <taxon>Sphaerobolaceae</taxon>
        <taxon>Sphaerobolus</taxon>
    </lineage>
</organism>
<dbReference type="GO" id="GO:0016020">
    <property type="term" value="C:membrane"/>
    <property type="evidence" value="ECO:0007669"/>
    <property type="project" value="UniProtKB-SubCell"/>
</dbReference>
<dbReference type="InterPro" id="IPR001594">
    <property type="entry name" value="Palmitoyltrfase_DHHC"/>
</dbReference>
<feature type="region of interest" description="Disordered" evidence="12">
    <location>
        <begin position="121"/>
        <end position="219"/>
    </location>
</feature>
<evidence type="ECO:0000256" key="4">
    <source>
        <dbReference type="ARBA" id="ARBA00022989"/>
    </source>
</evidence>
<evidence type="ECO:0000256" key="6">
    <source>
        <dbReference type="ARBA" id="ARBA00023139"/>
    </source>
</evidence>
<dbReference type="GO" id="GO:0019706">
    <property type="term" value="F:protein-cysteine S-palmitoyltransferase activity"/>
    <property type="evidence" value="ECO:0007669"/>
    <property type="project" value="UniProtKB-EC"/>
</dbReference>
<keyword evidence="6" id="KW-0564">Palmitate</keyword>
<dbReference type="HOGENOM" id="CLU_023534_0_0_1"/>
<keyword evidence="3 11" id="KW-0812">Transmembrane</keyword>
<comment type="domain">
    <text evidence="11">The DHHC domain is required for palmitoyltransferase activity.</text>
</comment>
<comment type="catalytic activity">
    <reaction evidence="10 11">
        <text>L-cysteinyl-[protein] + hexadecanoyl-CoA = S-hexadecanoyl-L-cysteinyl-[protein] + CoA</text>
        <dbReference type="Rhea" id="RHEA:36683"/>
        <dbReference type="Rhea" id="RHEA-COMP:10131"/>
        <dbReference type="Rhea" id="RHEA-COMP:11032"/>
        <dbReference type="ChEBI" id="CHEBI:29950"/>
        <dbReference type="ChEBI" id="CHEBI:57287"/>
        <dbReference type="ChEBI" id="CHEBI:57379"/>
        <dbReference type="ChEBI" id="CHEBI:74151"/>
        <dbReference type="EC" id="2.3.1.225"/>
    </reaction>
</comment>
<comment type="subcellular location">
    <subcellularLocation>
        <location evidence="1">Membrane</location>
        <topology evidence="1">Multi-pass membrane protein</topology>
    </subcellularLocation>
</comment>
<comment type="similarity">
    <text evidence="9">Belongs to the DHHC palmitoyltransferase family. PFA5 subfamily.</text>
</comment>
<evidence type="ECO:0000256" key="7">
    <source>
        <dbReference type="ARBA" id="ARBA00023288"/>
    </source>
</evidence>
<feature type="region of interest" description="Disordered" evidence="12">
    <location>
        <begin position="1"/>
        <end position="29"/>
    </location>
</feature>
<dbReference type="InterPro" id="IPR001810">
    <property type="entry name" value="F-box_dom"/>
</dbReference>
<gene>
    <name evidence="14" type="ORF">M422DRAFT_256000</name>
</gene>
<keyword evidence="5 11" id="KW-0472">Membrane</keyword>
<sequence length="542" mass="61650">MVQKERPGRGPGSRLSEAVRQGRERAEARRYKNGGRQPWAARKIAVGIVIALICYVYYVYVARFCVPMIRKEGRALGGRPLGIALLVVFNVLWFMFIWTYATVVLVSPGYASHHTEQCSLPVQSPPSHHHYPPSPTDSEDHGNLISGRPYENDHYPRPIRLESRDEQVRPTDAIPAVASRKALREPPAAHLRGGEPGQSSGPPPSMNDDLPPPAFSRHPPTHPVLAPEYRYCSRDGIVKPPRTHHCRACGTCVLKYDHHCPWIGQCVGMWNHKFFINFLMWSSTFTLYVFLSVLILLARRSPASPDPQHIVIIALAGFFAIFTTTLFLTQSHLVLLNMTTVEQLHAQRMHEREKAILSDLIPCPCTGLCGGGSGRRWEEGMPDVAKQVTPCGVVVERKRIKEQWNVEWGKVEKEGNLWWSGSQRENWEQVMGRNPFGWFLPIGRSLGDGLSFTQNPRFDEQGRWRRRREWPAETASFSLPTELYLELFAHLPLKALIDSRAVCHQWCNIVPTADIPPARRLLLDLYLKLTDDKYFYLPRPRG</sequence>
<dbReference type="CDD" id="cd09917">
    <property type="entry name" value="F-box_SF"/>
    <property type="match status" value="1"/>
</dbReference>
<keyword evidence="8 11" id="KW-0012">Acyltransferase</keyword>
<feature type="transmembrane region" description="Helical" evidence="11">
    <location>
        <begin position="81"/>
        <end position="106"/>
    </location>
</feature>
<evidence type="ECO:0000256" key="3">
    <source>
        <dbReference type="ARBA" id="ARBA00022692"/>
    </source>
</evidence>
<dbReference type="AlphaFoldDB" id="A0A0C9UDJ8"/>
<evidence type="ECO:0000256" key="12">
    <source>
        <dbReference type="SAM" id="MobiDB-lite"/>
    </source>
</evidence>
<dbReference type="PANTHER" id="PTHR22883">
    <property type="entry name" value="ZINC FINGER DHHC DOMAIN CONTAINING PROTEIN"/>
    <property type="match status" value="1"/>
</dbReference>
<evidence type="ECO:0000313" key="15">
    <source>
        <dbReference type="Proteomes" id="UP000054279"/>
    </source>
</evidence>
<dbReference type="GO" id="GO:0006612">
    <property type="term" value="P:protein targeting to membrane"/>
    <property type="evidence" value="ECO:0007669"/>
    <property type="project" value="TreeGrafter"/>
</dbReference>
<dbReference type="EC" id="2.3.1.225" evidence="11"/>
<accession>A0A0C9UDJ8</accession>
<dbReference type="Pfam" id="PF00646">
    <property type="entry name" value="F-box"/>
    <property type="match status" value="1"/>
</dbReference>
<feature type="transmembrane region" description="Helical" evidence="11">
    <location>
        <begin position="39"/>
        <end position="61"/>
    </location>
</feature>